<name>D8LEU1_ECTSI</name>
<dbReference type="EMBL" id="FN649736">
    <property type="protein sequence ID" value="CBN79761.1"/>
    <property type="molecule type" value="Genomic_DNA"/>
</dbReference>
<evidence type="ECO:0000313" key="1">
    <source>
        <dbReference type="EMBL" id="CBN79761.1"/>
    </source>
</evidence>
<accession>D8LEU1</accession>
<evidence type="ECO:0000313" key="2">
    <source>
        <dbReference type="Proteomes" id="UP000002630"/>
    </source>
</evidence>
<protein>
    <submittedName>
        <fullName evidence="1">Uncharacterized protein</fullName>
    </submittedName>
</protein>
<sequence length="210" mass="23395">MYTRLLMNTAASLLFRFLHPLRNLSDRYRLDLIARAVPCHRVCGSARRTLGESLPQTGTHRHPCAMKWATLGALLLCKASAFHLPGVVRVGPSRRANSVLERREARHAAGRVLACTAKDEANKGVADEDDPLDLNLDDFSEAEISDAELDKMLQAVEHGISRHKPKALDGEAGRRGEVDEAKMIMLLRQKMGEEDFYAVFDPRNPRIGDV</sequence>
<dbReference type="AlphaFoldDB" id="D8LEU1"/>
<dbReference type="Proteomes" id="UP000002630">
    <property type="component" value="Linkage Group LG11"/>
</dbReference>
<dbReference type="InParanoid" id="D8LEU1"/>
<organism evidence="1 2">
    <name type="scientific">Ectocarpus siliculosus</name>
    <name type="common">Brown alga</name>
    <name type="synonym">Conferva siliculosa</name>
    <dbReference type="NCBI Taxonomy" id="2880"/>
    <lineage>
        <taxon>Eukaryota</taxon>
        <taxon>Sar</taxon>
        <taxon>Stramenopiles</taxon>
        <taxon>Ochrophyta</taxon>
        <taxon>PX clade</taxon>
        <taxon>Phaeophyceae</taxon>
        <taxon>Ectocarpales</taxon>
        <taxon>Ectocarpaceae</taxon>
        <taxon>Ectocarpus</taxon>
    </lineage>
</organism>
<proteinExistence type="predicted"/>
<dbReference type="EMBL" id="FN648000">
    <property type="protein sequence ID" value="CBN79761.1"/>
    <property type="molecule type" value="Genomic_DNA"/>
</dbReference>
<reference evidence="1 2" key="1">
    <citation type="journal article" date="2010" name="Nature">
        <title>The Ectocarpus genome and the independent evolution of multicellularity in brown algae.</title>
        <authorList>
            <person name="Cock J.M."/>
            <person name="Sterck L."/>
            <person name="Rouze P."/>
            <person name="Scornet D."/>
            <person name="Allen A.E."/>
            <person name="Amoutzias G."/>
            <person name="Anthouard V."/>
            <person name="Artiguenave F."/>
            <person name="Aury J.M."/>
            <person name="Badger J.H."/>
            <person name="Beszteri B."/>
            <person name="Billiau K."/>
            <person name="Bonnet E."/>
            <person name="Bothwell J.H."/>
            <person name="Bowler C."/>
            <person name="Boyen C."/>
            <person name="Brownlee C."/>
            <person name="Carrano C.J."/>
            <person name="Charrier B."/>
            <person name="Cho G.Y."/>
            <person name="Coelho S.M."/>
            <person name="Collen J."/>
            <person name="Corre E."/>
            <person name="Da Silva C."/>
            <person name="Delage L."/>
            <person name="Delaroque N."/>
            <person name="Dittami S.M."/>
            <person name="Doulbeau S."/>
            <person name="Elias M."/>
            <person name="Farnham G."/>
            <person name="Gachon C.M."/>
            <person name="Gschloessl B."/>
            <person name="Heesch S."/>
            <person name="Jabbari K."/>
            <person name="Jubin C."/>
            <person name="Kawai H."/>
            <person name="Kimura K."/>
            <person name="Kloareg B."/>
            <person name="Kupper F.C."/>
            <person name="Lang D."/>
            <person name="Le Bail A."/>
            <person name="Leblanc C."/>
            <person name="Lerouge P."/>
            <person name="Lohr M."/>
            <person name="Lopez P.J."/>
            <person name="Martens C."/>
            <person name="Maumus F."/>
            <person name="Michel G."/>
            <person name="Miranda-Saavedra D."/>
            <person name="Morales J."/>
            <person name="Moreau H."/>
            <person name="Motomura T."/>
            <person name="Nagasato C."/>
            <person name="Napoli C.A."/>
            <person name="Nelson D.R."/>
            <person name="Nyvall-Collen P."/>
            <person name="Peters A.F."/>
            <person name="Pommier C."/>
            <person name="Potin P."/>
            <person name="Poulain J."/>
            <person name="Quesneville H."/>
            <person name="Read B."/>
            <person name="Rensing S.A."/>
            <person name="Ritter A."/>
            <person name="Rousvoal S."/>
            <person name="Samanta M."/>
            <person name="Samson G."/>
            <person name="Schroeder D.C."/>
            <person name="Segurens B."/>
            <person name="Strittmatter M."/>
            <person name="Tonon T."/>
            <person name="Tregear J.W."/>
            <person name="Valentin K."/>
            <person name="von Dassow P."/>
            <person name="Yamagishi T."/>
            <person name="Van de Peer Y."/>
            <person name="Wincker P."/>
        </authorList>
    </citation>
    <scope>NUCLEOTIDE SEQUENCE [LARGE SCALE GENOMIC DNA]</scope>
    <source>
        <strain evidence="2">Ec32 / CCAP1310/4</strain>
    </source>
</reference>
<dbReference type="OrthoDB" id="10338557at2759"/>
<keyword evidence="2" id="KW-1185">Reference proteome</keyword>
<gene>
    <name evidence="1" type="ORF">Esi_0014_0056</name>
</gene>